<name>A0A9P6IMR5_9FUNG</name>
<dbReference type="GO" id="GO:0016192">
    <property type="term" value="P:vesicle-mediated transport"/>
    <property type="evidence" value="ECO:0007669"/>
    <property type="project" value="TreeGrafter"/>
</dbReference>
<dbReference type="GO" id="GO:0000022">
    <property type="term" value="P:mitotic spindle elongation"/>
    <property type="evidence" value="ECO:0007669"/>
    <property type="project" value="TreeGrafter"/>
</dbReference>
<comment type="function">
    <text evidence="1">Golgi membrane protein involved in vesicular trafficking and spindle migration.</text>
</comment>
<dbReference type="Pfam" id="PF09335">
    <property type="entry name" value="VTT_dom"/>
    <property type="match status" value="1"/>
</dbReference>
<keyword evidence="6 11" id="KW-0812">Transmembrane</keyword>
<feature type="transmembrane region" description="Helical" evidence="11">
    <location>
        <begin position="21"/>
        <end position="41"/>
    </location>
</feature>
<comment type="subcellular location">
    <subcellularLocation>
        <location evidence="2">Golgi apparatus membrane</location>
        <topology evidence="2">Multi-pass membrane protein</topology>
    </subcellularLocation>
</comment>
<dbReference type="InterPro" id="IPR032816">
    <property type="entry name" value="VTT_dom"/>
</dbReference>
<evidence type="ECO:0000256" key="10">
    <source>
        <dbReference type="SAM" id="MobiDB-lite"/>
    </source>
</evidence>
<evidence type="ECO:0000256" key="8">
    <source>
        <dbReference type="ARBA" id="ARBA00023034"/>
    </source>
</evidence>
<dbReference type="AlphaFoldDB" id="A0A9P6IMR5"/>
<feature type="transmembrane region" description="Helical" evidence="11">
    <location>
        <begin position="146"/>
        <end position="166"/>
    </location>
</feature>
<keyword evidence="9 11" id="KW-0472">Membrane</keyword>
<evidence type="ECO:0000313" key="14">
    <source>
        <dbReference type="Proteomes" id="UP000749646"/>
    </source>
</evidence>
<dbReference type="InterPro" id="IPR051076">
    <property type="entry name" value="Golgi_membrane_TVP38/TMEM64"/>
</dbReference>
<evidence type="ECO:0000256" key="1">
    <source>
        <dbReference type="ARBA" id="ARBA00002978"/>
    </source>
</evidence>
<evidence type="ECO:0000256" key="2">
    <source>
        <dbReference type="ARBA" id="ARBA00004653"/>
    </source>
</evidence>
<comment type="caution">
    <text evidence="13">The sequence shown here is derived from an EMBL/GenBank/DDBJ whole genome shotgun (WGS) entry which is preliminary data.</text>
</comment>
<gene>
    <name evidence="13" type="primary">TVP38</name>
    <name evidence="13" type="ORF">BGZ65_008434</name>
</gene>
<dbReference type="GO" id="GO:0000139">
    <property type="term" value="C:Golgi membrane"/>
    <property type="evidence" value="ECO:0007669"/>
    <property type="project" value="UniProtKB-SubCell"/>
</dbReference>
<evidence type="ECO:0000256" key="7">
    <source>
        <dbReference type="ARBA" id="ARBA00022989"/>
    </source>
</evidence>
<dbReference type="PANTHER" id="PTHR47549:SF1">
    <property type="entry name" value="GOLGI APPARATUS MEMBRANE PROTEIN TVP38"/>
    <property type="match status" value="1"/>
</dbReference>
<feature type="transmembrane region" description="Helical" evidence="11">
    <location>
        <begin position="61"/>
        <end position="91"/>
    </location>
</feature>
<evidence type="ECO:0000256" key="4">
    <source>
        <dbReference type="ARBA" id="ARBA00013533"/>
    </source>
</evidence>
<evidence type="ECO:0000259" key="12">
    <source>
        <dbReference type="Pfam" id="PF09335"/>
    </source>
</evidence>
<feature type="transmembrane region" description="Helical" evidence="11">
    <location>
        <begin position="173"/>
        <end position="195"/>
    </location>
</feature>
<evidence type="ECO:0000256" key="6">
    <source>
        <dbReference type="ARBA" id="ARBA00022692"/>
    </source>
</evidence>
<keyword evidence="7 11" id="KW-1133">Transmembrane helix</keyword>
<keyword evidence="14" id="KW-1185">Reference proteome</keyword>
<dbReference type="EMBL" id="JAAAHW010009484">
    <property type="protein sequence ID" value="KAF9940075.1"/>
    <property type="molecule type" value="Genomic_DNA"/>
</dbReference>
<feature type="transmembrane region" description="Helical" evidence="11">
    <location>
        <begin position="98"/>
        <end position="116"/>
    </location>
</feature>
<evidence type="ECO:0000256" key="9">
    <source>
        <dbReference type="ARBA" id="ARBA00023136"/>
    </source>
</evidence>
<dbReference type="PANTHER" id="PTHR47549">
    <property type="entry name" value="GOLGI APPARATUS MEMBRANE PROTEIN TVP38-RELATED"/>
    <property type="match status" value="1"/>
</dbReference>
<feature type="transmembrane region" description="Helical" evidence="11">
    <location>
        <begin position="215"/>
        <end position="233"/>
    </location>
</feature>
<evidence type="ECO:0000256" key="11">
    <source>
        <dbReference type="SAM" id="Phobius"/>
    </source>
</evidence>
<dbReference type="Proteomes" id="UP000749646">
    <property type="component" value="Unassembled WGS sequence"/>
</dbReference>
<dbReference type="OrthoDB" id="166803at2759"/>
<comment type="similarity">
    <text evidence="3">Belongs to the TVP38/TMEM64 family.</text>
</comment>
<evidence type="ECO:0000256" key="3">
    <source>
        <dbReference type="ARBA" id="ARBA00008640"/>
    </source>
</evidence>
<evidence type="ECO:0000256" key="5">
    <source>
        <dbReference type="ARBA" id="ARBA00020673"/>
    </source>
</evidence>
<proteinExistence type="inferred from homology"/>
<reference evidence="13" key="1">
    <citation type="journal article" date="2020" name="Fungal Divers.">
        <title>Resolving the Mortierellaceae phylogeny through synthesis of multi-gene phylogenetics and phylogenomics.</title>
        <authorList>
            <person name="Vandepol N."/>
            <person name="Liber J."/>
            <person name="Desiro A."/>
            <person name="Na H."/>
            <person name="Kennedy M."/>
            <person name="Barry K."/>
            <person name="Grigoriev I.V."/>
            <person name="Miller A.N."/>
            <person name="O'Donnell K."/>
            <person name="Stajich J.E."/>
            <person name="Bonito G."/>
        </authorList>
    </citation>
    <scope>NUCLEOTIDE SEQUENCE</scope>
    <source>
        <strain evidence="13">MES-2147</strain>
    </source>
</reference>
<sequence length="334" mass="37413">MAMRAVPTLKERLLATTKFQRFVALLLTLLVLGFFVSFFVFERQIFELLEPAVNFVRNSDAGIAVLAAIMSATCIFPLFGYGVITMICGYVYGIPKGFIPAFIGDIVGASLCFWLYRFGFSKYFSRRFKNNIEYKEVSKAVSKDGFYILLLIRLSSFPFALLNAYFGAMTQLGYWRFILATALSTPRLFLLIFIGHNMSSLSDPSISGKDRILNWVINIVGIIIALGVGWYIYRHANRRIQRINVGLSAEEGEEDDEEELAARAAALQEISQQEEQPQCDDDTSDPEGRLTPPLSIKDSQPHRDTSDTVIAMESHQSSVYSQSVETVSASVVKV</sequence>
<feature type="region of interest" description="Disordered" evidence="10">
    <location>
        <begin position="270"/>
        <end position="307"/>
    </location>
</feature>
<evidence type="ECO:0000313" key="13">
    <source>
        <dbReference type="EMBL" id="KAF9940075.1"/>
    </source>
</evidence>
<organism evidence="13 14">
    <name type="scientific">Modicella reniformis</name>
    <dbReference type="NCBI Taxonomy" id="1440133"/>
    <lineage>
        <taxon>Eukaryota</taxon>
        <taxon>Fungi</taxon>
        <taxon>Fungi incertae sedis</taxon>
        <taxon>Mucoromycota</taxon>
        <taxon>Mortierellomycotina</taxon>
        <taxon>Mortierellomycetes</taxon>
        <taxon>Mortierellales</taxon>
        <taxon>Mortierellaceae</taxon>
        <taxon>Modicella</taxon>
    </lineage>
</organism>
<feature type="domain" description="VTT" evidence="12">
    <location>
        <begin position="82"/>
        <end position="196"/>
    </location>
</feature>
<keyword evidence="8" id="KW-0333">Golgi apparatus</keyword>
<protein>
    <recommendedName>
        <fullName evidence="4">Golgi apparatus membrane protein TVP38</fullName>
    </recommendedName>
    <alternativeName>
        <fullName evidence="5">Golgi apparatus membrane protein tvp38</fullName>
    </alternativeName>
</protein>
<accession>A0A9P6IMR5</accession>